<accession>A0A5S9Q6R0</accession>
<comment type="subcellular location">
    <subcellularLocation>
        <location evidence="1">Cell membrane</location>
    </subcellularLocation>
</comment>
<dbReference type="Proteomes" id="UP000439591">
    <property type="component" value="Unassembled WGS sequence"/>
</dbReference>
<evidence type="ECO:0000313" key="9">
    <source>
        <dbReference type="Proteomes" id="UP000435877"/>
    </source>
</evidence>
<dbReference type="GO" id="GO:0016757">
    <property type="term" value="F:glycosyltransferase activity"/>
    <property type="evidence" value="ECO:0007669"/>
    <property type="project" value="UniProtKB-KW"/>
</dbReference>
<evidence type="ECO:0000313" key="8">
    <source>
        <dbReference type="EMBL" id="CAA0112747.1"/>
    </source>
</evidence>
<dbReference type="Proteomes" id="UP000435877">
    <property type="component" value="Unassembled WGS sequence"/>
</dbReference>
<evidence type="ECO:0000313" key="7">
    <source>
        <dbReference type="EMBL" id="CAA0094909.1"/>
    </source>
</evidence>
<evidence type="ECO:0000313" key="10">
    <source>
        <dbReference type="Proteomes" id="UP000439591"/>
    </source>
</evidence>
<keyword evidence="9" id="KW-1185">Reference proteome</keyword>
<evidence type="ECO:0000256" key="2">
    <source>
        <dbReference type="ARBA" id="ARBA00022475"/>
    </source>
</evidence>
<keyword evidence="3" id="KW-0328">Glycosyltransferase</keyword>
<dbReference type="InterPro" id="IPR029044">
    <property type="entry name" value="Nucleotide-diphossugar_trans"/>
</dbReference>
<gene>
    <name evidence="7" type="ORF">IHBHHGIJ_02649</name>
    <name evidence="8" type="ORF">KFEGEMFD_02836</name>
</gene>
<dbReference type="Pfam" id="PF00535">
    <property type="entry name" value="Glycos_transf_2"/>
    <property type="match status" value="1"/>
</dbReference>
<dbReference type="EMBL" id="CACSIK010000001">
    <property type="protein sequence ID" value="CAA0094909.1"/>
    <property type="molecule type" value="Genomic_DNA"/>
</dbReference>
<proteinExistence type="predicted"/>
<evidence type="ECO:0000256" key="3">
    <source>
        <dbReference type="ARBA" id="ARBA00022676"/>
    </source>
</evidence>
<dbReference type="PANTHER" id="PTHR43646">
    <property type="entry name" value="GLYCOSYLTRANSFERASE"/>
    <property type="match status" value="1"/>
</dbReference>
<keyword evidence="4" id="KW-0808">Transferase</keyword>
<dbReference type="PANTHER" id="PTHR43646:SF2">
    <property type="entry name" value="GLYCOSYLTRANSFERASE 2-LIKE DOMAIN-CONTAINING PROTEIN"/>
    <property type="match status" value="1"/>
</dbReference>
<reference evidence="9 10" key="1">
    <citation type="submission" date="2019-11" db="EMBL/GenBank/DDBJ databases">
        <authorList>
            <person name="Holert J."/>
        </authorList>
    </citation>
    <scope>NUCLEOTIDE SEQUENCE [LARGE SCALE GENOMIC DNA]</scope>
    <source>
        <strain evidence="8">BC3_2A</strain>
        <strain evidence="7">SB11_1A</strain>
    </source>
</reference>
<sequence length="236" mass="26573">MSKSELRKAQSPALTVVVPVLNEIQGLPQFCTRLATQITEEQCRVDVIFVDGGSVDGSEAMIMNYGFSCLSSERGRAKQMNLGAAAAKSPILLFLHADSLLPSLGFKALLEGVKKHQWGRFDVSISGDATIFFVIAWFMNWRSRLTGIATGDQGIFVRRDVFEELRGFPEQDLMEDIALSTKLRKRSAPACLRLKIITSGRRWQRRGICKTVILMWRLRLLYWLGVSADKLAKRYD</sequence>
<evidence type="ECO:0000256" key="4">
    <source>
        <dbReference type="ARBA" id="ARBA00022679"/>
    </source>
</evidence>
<name>A0A5S9Q6R0_9GAMM</name>
<dbReference type="EMBL" id="CACSIM010000004">
    <property type="protein sequence ID" value="CAA0112747.1"/>
    <property type="molecule type" value="Genomic_DNA"/>
</dbReference>
<dbReference type="OrthoDB" id="5291101at2"/>
<keyword evidence="5" id="KW-0472">Membrane</keyword>
<dbReference type="GO" id="GO:0005886">
    <property type="term" value="C:plasma membrane"/>
    <property type="evidence" value="ECO:0007669"/>
    <property type="project" value="UniProtKB-SubCell"/>
</dbReference>
<dbReference type="RefSeq" id="WP_159269164.1">
    <property type="nucleotide sequence ID" value="NZ_CACSIK010000001.1"/>
</dbReference>
<organism evidence="8 10">
    <name type="scientific">Zhongshania aliphaticivorans</name>
    <dbReference type="NCBI Taxonomy" id="1470434"/>
    <lineage>
        <taxon>Bacteria</taxon>
        <taxon>Pseudomonadati</taxon>
        <taxon>Pseudomonadota</taxon>
        <taxon>Gammaproteobacteria</taxon>
        <taxon>Cellvibrionales</taxon>
        <taxon>Spongiibacteraceae</taxon>
        <taxon>Zhongshania</taxon>
    </lineage>
</organism>
<keyword evidence="2" id="KW-1003">Cell membrane</keyword>
<evidence type="ECO:0000259" key="6">
    <source>
        <dbReference type="Pfam" id="PF00535"/>
    </source>
</evidence>
<dbReference type="CDD" id="cd02522">
    <property type="entry name" value="GT_2_like_a"/>
    <property type="match status" value="1"/>
</dbReference>
<dbReference type="SUPFAM" id="SSF53448">
    <property type="entry name" value="Nucleotide-diphospho-sugar transferases"/>
    <property type="match status" value="1"/>
</dbReference>
<evidence type="ECO:0000256" key="1">
    <source>
        <dbReference type="ARBA" id="ARBA00004236"/>
    </source>
</evidence>
<dbReference type="InterPro" id="IPR001173">
    <property type="entry name" value="Glyco_trans_2-like"/>
</dbReference>
<feature type="domain" description="Glycosyltransferase 2-like" evidence="6">
    <location>
        <begin position="15"/>
        <end position="116"/>
    </location>
</feature>
<dbReference type="InterPro" id="IPR026461">
    <property type="entry name" value="Trfase_2_rSAM/seldom_assoc"/>
</dbReference>
<dbReference type="Gene3D" id="3.90.550.10">
    <property type="entry name" value="Spore Coat Polysaccharide Biosynthesis Protein SpsA, Chain A"/>
    <property type="match status" value="1"/>
</dbReference>
<protein>
    <recommendedName>
        <fullName evidence="6">Glycosyltransferase 2-like domain-containing protein</fullName>
    </recommendedName>
</protein>
<evidence type="ECO:0000256" key="5">
    <source>
        <dbReference type="ARBA" id="ARBA00023136"/>
    </source>
</evidence>
<dbReference type="AlphaFoldDB" id="A0A5S9Q6R0"/>
<dbReference type="NCBIfam" id="TIGR04283">
    <property type="entry name" value="glyco_like_mftF"/>
    <property type="match status" value="1"/>
</dbReference>